<gene>
    <name evidence="1" type="ORF">EVOR1521_LOCUS25275</name>
</gene>
<dbReference type="AlphaFoldDB" id="A0AA36JA01"/>
<keyword evidence="2" id="KW-1185">Reference proteome</keyword>
<reference evidence="1" key="1">
    <citation type="submission" date="2023-08" db="EMBL/GenBank/DDBJ databases">
        <authorList>
            <person name="Chen Y."/>
            <person name="Shah S."/>
            <person name="Dougan E. K."/>
            <person name="Thang M."/>
            <person name="Chan C."/>
        </authorList>
    </citation>
    <scope>NUCLEOTIDE SEQUENCE</scope>
</reference>
<proteinExistence type="predicted"/>
<protein>
    <submittedName>
        <fullName evidence="1">Uncharacterized protein</fullName>
    </submittedName>
</protein>
<comment type="caution">
    <text evidence="1">The sequence shown here is derived from an EMBL/GenBank/DDBJ whole genome shotgun (WGS) entry which is preliminary data.</text>
</comment>
<dbReference type="EMBL" id="CAUJNA010003450">
    <property type="protein sequence ID" value="CAJ1402362.1"/>
    <property type="molecule type" value="Genomic_DNA"/>
</dbReference>
<dbReference type="Proteomes" id="UP001178507">
    <property type="component" value="Unassembled WGS sequence"/>
</dbReference>
<sequence length="262" mass="30183">MRPSATAVCERHRLLRERVQDALVVSKTLEPLPSLAVILPALRRAHGAEEAYLQRSAWALRRELRPAEVLVFGDARPAGLAMRELEGLPVRFKQRPEHKELQRPESLRRAFGDPLEKVLWRSRLVLDFVSAVKELDAPGAHVLWLEDDVELLPGFGTLLEGWLQEHGRKKDWLCLQLLGFQRDTDPKTWTWGTRGWGGGGSLLYNAAWLPRYREFLAASFDKAPLDWLHKMMPTEGKEWWQPKLQPVLLKHFGEHSSHEDFL</sequence>
<accession>A0AA36JA01</accession>
<organism evidence="1 2">
    <name type="scientific">Effrenium voratum</name>
    <dbReference type="NCBI Taxonomy" id="2562239"/>
    <lineage>
        <taxon>Eukaryota</taxon>
        <taxon>Sar</taxon>
        <taxon>Alveolata</taxon>
        <taxon>Dinophyceae</taxon>
        <taxon>Suessiales</taxon>
        <taxon>Symbiodiniaceae</taxon>
        <taxon>Effrenium</taxon>
    </lineage>
</organism>
<name>A0AA36JA01_9DINO</name>
<evidence type="ECO:0000313" key="2">
    <source>
        <dbReference type="Proteomes" id="UP001178507"/>
    </source>
</evidence>
<evidence type="ECO:0000313" key="1">
    <source>
        <dbReference type="EMBL" id="CAJ1402362.1"/>
    </source>
</evidence>